<sequence length="198" mass="23123">MNVYELQTSDPKRFEKEYHEWCQHFPDYDWWEDTEGNFTDRCAQQGVRVDNITFSGFWSQGDGAAFAGRVYVYEWMEQKGYDLTHPAAYLASKDDGSYVRLEIGRGNNMRANYDGWVYTEPSGVFIGLEFQAWESLVEEQLDDISIEAEVLSFCEDLAQELYTDLRDEYEHLTSEAMFIEHCVCNEITFEENEDAIPA</sequence>
<dbReference type="EMBL" id="LR796172">
    <property type="protein sequence ID" value="CAB4123520.1"/>
    <property type="molecule type" value="Genomic_DNA"/>
</dbReference>
<evidence type="ECO:0000313" key="1">
    <source>
        <dbReference type="EMBL" id="CAB4123520.1"/>
    </source>
</evidence>
<proteinExistence type="predicted"/>
<reference evidence="1" key="1">
    <citation type="submission" date="2020-04" db="EMBL/GenBank/DDBJ databases">
        <authorList>
            <person name="Chiriac C."/>
            <person name="Salcher M."/>
            <person name="Ghai R."/>
            <person name="Kavagutti S V."/>
        </authorList>
    </citation>
    <scope>NUCLEOTIDE SEQUENCE</scope>
</reference>
<gene>
    <name evidence="1" type="ORF">UFOVP48_20</name>
</gene>
<organism evidence="1">
    <name type="scientific">uncultured Caudovirales phage</name>
    <dbReference type="NCBI Taxonomy" id="2100421"/>
    <lineage>
        <taxon>Viruses</taxon>
        <taxon>Duplodnaviria</taxon>
        <taxon>Heunggongvirae</taxon>
        <taxon>Uroviricota</taxon>
        <taxon>Caudoviricetes</taxon>
        <taxon>Peduoviridae</taxon>
        <taxon>Maltschvirus</taxon>
        <taxon>Maltschvirus maltsch</taxon>
    </lineage>
</organism>
<accession>A0A6J5KTR5</accession>
<protein>
    <submittedName>
        <fullName evidence="1">Uncharacterized protein</fullName>
    </submittedName>
</protein>
<name>A0A6J5KTR5_9CAUD</name>